<reference evidence="1" key="1">
    <citation type="submission" date="2019-08" db="EMBL/GenBank/DDBJ databases">
        <authorList>
            <person name="Kucharzyk K."/>
            <person name="Murdoch R.W."/>
            <person name="Higgins S."/>
            <person name="Loffler F."/>
        </authorList>
    </citation>
    <scope>NUCLEOTIDE SEQUENCE</scope>
</reference>
<proteinExistence type="predicted"/>
<comment type="caution">
    <text evidence="1">The sequence shown here is derived from an EMBL/GenBank/DDBJ whole genome shotgun (WGS) entry which is preliminary data.</text>
</comment>
<gene>
    <name evidence="1" type="ORF">SDC9_205154</name>
</gene>
<evidence type="ECO:0000313" key="1">
    <source>
        <dbReference type="EMBL" id="MPN57460.1"/>
    </source>
</evidence>
<accession>A0A645J2R4</accession>
<organism evidence="1">
    <name type="scientific">bioreactor metagenome</name>
    <dbReference type="NCBI Taxonomy" id="1076179"/>
    <lineage>
        <taxon>unclassified sequences</taxon>
        <taxon>metagenomes</taxon>
        <taxon>ecological metagenomes</taxon>
    </lineage>
</organism>
<protein>
    <submittedName>
        <fullName evidence="1">Uncharacterized protein</fullName>
    </submittedName>
</protein>
<sequence length="88" mass="9798">MLRVLFGVDHQFVIMAPFQDGGLGNNQRRIGPEVILDHPFEMPRHGGIFRQQHHIYFTAAGKLDGSAHADKSGDFRQLAAFPICLRAG</sequence>
<dbReference type="AlphaFoldDB" id="A0A645J2R4"/>
<name>A0A645J2R4_9ZZZZ</name>
<dbReference type="EMBL" id="VSSQ01129002">
    <property type="protein sequence ID" value="MPN57460.1"/>
    <property type="molecule type" value="Genomic_DNA"/>
</dbReference>